<accession>A0A842HYM6</accession>
<dbReference type="EMBL" id="JACJVJ010000001">
    <property type="protein sequence ID" value="MBC2776594.1"/>
    <property type="molecule type" value="Genomic_DNA"/>
</dbReference>
<organism evidence="1 2">
    <name type="scientific">Parasphingopyxis marina</name>
    <dbReference type="NCBI Taxonomy" id="2761622"/>
    <lineage>
        <taxon>Bacteria</taxon>
        <taxon>Pseudomonadati</taxon>
        <taxon>Pseudomonadota</taxon>
        <taxon>Alphaproteobacteria</taxon>
        <taxon>Sphingomonadales</taxon>
        <taxon>Sphingomonadaceae</taxon>
        <taxon>Parasphingopyxis</taxon>
    </lineage>
</organism>
<evidence type="ECO:0000313" key="1">
    <source>
        <dbReference type="EMBL" id="MBC2776594.1"/>
    </source>
</evidence>
<dbReference type="Pfam" id="PF05973">
    <property type="entry name" value="Gp49"/>
    <property type="match status" value="1"/>
</dbReference>
<proteinExistence type="predicted"/>
<name>A0A842HYM6_9SPHN</name>
<dbReference type="NCBIfam" id="TIGR02683">
    <property type="entry name" value="upstrm_HI1419"/>
    <property type="match status" value="1"/>
</dbReference>
<sequence>MNRIEQTEAFENWLDGLGDRTAQKAIARHIVKMEGGLFGDAKLLEGKVWEARIHHGPGYRLYYARKGDRIYLLLCGGTKRRQQKDIERAVALAAQI</sequence>
<keyword evidence="2" id="KW-1185">Reference proteome</keyword>
<reference evidence="1 2" key="1">
    <citation type="submission" date="2020-08" db="EMBL/GenBank/DDBJ databases">
        <title>Draft genome sequence of Parasphingopyxis sp. GrpM-11.</title>
        <authorList>
            <person name="Oh J."/>
            <person name="Roh D.-H."/>
        </authorList>
    </citation>
    <scope>NUCLEOTIDE SEQUENCE [LARGE SCALE GENOMIC DNA]</scope>
    <source>
        <strain evidence="1 2">GrpM-11</strain>
    </source>
</reference>
<evidence type="ECO:0000313" key="2">
    <source>
        <dbReference type="Proteomes" id="UP000564378"/>
    </source>
</evidence>
<dbReference type="InterPro" id="IPR014056">
    <property type="entry name" value="TypeIITA-like_toxin_pred"/>
</dbReference>
<dbReference type="PIRSF" id="PIRSF028744">
    <property type="entry name" value="Addict_mod_HI1419"/>
    <property type="match status" value="1"/>
</dbReference>
<gene>
    <name evidence="1" type="ORF">H6P80_03060</name>
</gene>
<dbReference type="PANTHER" id="PTHR41791:SF1">
    <property type="entry name" value="SSL7039 PROTEIN"/>
    <property type="match status" value="1"/>
</dbReference>
<comment type="caution">
    <text evidence="1">The sequence shown here is derived from an EMBL/GenBank/DDBJ whole genome shotgun (WGS) entry which is preliminary data.</text>
</comment>
<dbReference type="InterPro" id="IPR009241">
    <property type="entry name" value="HigB-like"/>
</dbReference>
<dbReference type="Proteomes" id="UP000564378">
    <property type="component" value="Unassembled WGS sequence"/>
</dbReference>
<protein>
    <submittedName>
        <fullName evidence="1">Type II toxin-antitoxin system RelE/ParE family toxin</fullName>
    </submittedName>
</protein>
<dbReference type="AlphaFoldDB" id="A0A842HYM6"/>
<dbReference type="PANTHER" id="PTHR41791">
    <property type="entry name" value="SSL7039 PROTEIN"/>
    <property type="match status" value="1"/>
</dbReference>